<dbReference type="RefSeq" id="WP_139819657.1">
    <property type="nucleotide sequence ID" value="NZ_JACKUN010000016.1"/>
</dbReference>
<dbReference type="OrthoDB" id="4761540at2"/>
<feature type="signal peptide" evidence="1">
    <location>
        <begin position="1"/>
        <end position="27"/>
    </location>
</feature>
<evidence type="ECO:0000256" key="1">
    <source>
        <dbReference type="SAM" id="SignalP"/>
    </source>
</evidence>
<name>A0A375Z3Q0_MYCSH</name>
<dbReference type="AlphaFoldDB" id="A0A375Z3Q0"/>
<protein>
    <recommendedName>
        <fullName evidence="4">PE-PGRS family protein</fullName>
    </recommendedName>
</protein>
<feature type="chain" id="PRO_5038620335" description="PE-PGRS family protein" evidence="1">
    <location>
        <begin position="28"/>
        <end position="288"/>
    </location>
</feature>
<keyword evidence="1" id="KW-0732">Signal</keyword>
<evidence type="ECO:0000313" key="3">
    <source>
        <dbReference type="Proteomes" id="UP000252015"/>
    </source>
</evidence>
<proteinExistence type="predicted"/>
<organism evidence="2 3">
    <name type="scientific">Mycobacterium shimoidei</name>
    <dbReference type="NCBI Taxonomy" id="29313"/>
    <lineage>
        <taxon>Bacteria</taxon>
        <taxon>Bacillati</taxon>
        <taxon>Actinomycetota</taxon>
        <taxon>Actinomycetes</taxon>
        <taxon>Mycobacteriales</taxon>
        <taxon>Mycobacteriaceae</taxon>
        <taxon>Mycobacterium</taxon>
    </lineage>
</organism>
<dbReference type="EMBL" id="UEGW01000001">
    <property type="protein sequence ID" value="SRX95615.1"/>
    <property type="molecule type" value="Genomic_DNA"/>
</dbReference>
<evidence type="ECO:0000313" key="2">
    <source>
        <dbReference type="EMBL" id="SRX95615.1"/>
    </source>
</evidence>
<gene>
    <name evidence="2" type="ORF">MSP7336_03884</name>
</gene>
<dbReference type="Proteomes" id="UP000252015">
    <property type="component" value="Unassembled WGS sequence"/>
</dbReference>
<evidence type="ECO:0008006" key="4">
    <source>
        <dbReference type="Google" id="ProtNLM"/>
    </source>
</evidence>
<accession>A0A375Z3Q0</accession>
<reference evidence="2 3" key="1">
    <citation type="submission" date="2018-05" db="EMBL/GenBank/DDBJ databases">
        <authorList>
            <consortium name="IHU Genomes"/>
        </authorList>
    </citation>
    <scope>NUCLEOTIDE SEQUENCE [LARGE SCALE GENOMIC DNA]</scope>
    <source>
        <strain evidence="2 3">P7336</strain>
    </source>
</reference>
<sequence>MQQVLRPYLTAGVVLAGASLIALTPMAGSHDIQQRAVQLVADTDPVTVWTEFFETTQNNLNHLSELVAADPNPILDQIIANQAASSEQLNTAAETAFQGLNDYFSGDAPLNFPDAFQQGIDMINNGDAADGFAQIYDAFIVFPGLQILPLVTQLGDVVEGQFDNTAAGVTALFDGLFGPVLALIDAGFSQSKALGGVFGDLSSELQSGDLEGYFNTLLAAPATIMGGLLNGVSPDAGLLSEGSLGFFNSLYNLQVAIADAITPSADTDFGAALTDMFAGFDLTDFLPV</sequence>
<keyword evidence="3" id="KW-1185">Reference proteome</keyword>